<evidence type="ECO:0000313" key="2">
    <source>
        <dbReference type="Proteomes" id="UP000237000"/>
    </source>
</evidence>
<gene>
    <name evidence="1" type="ORF">TorRG33x02_090910</name>
</gene>
<dbReference type="InParanoid" id="A0A2P5FBM7"/>
<evidence type="ECO:0000313" key="1">
    <source>
        <dbReference type="EMBL" id="PON95199.1"/>
    </source>
</evidence>
<sequence>MAMVGDWSRFDVEEHGVEALWAGRRPRRTREGDGVRSHLEGIEDRWVRGATKFDDERGHRFRDERSQTHVSAVLNGERSLPSAPLVSDLRAKNVLDFTVRVPYQILRRDKWSTTGDVSLPVRVSRSNIRRSGRQDSIDDYRDSKTSRYFPKIADYYGVDDFGIQIFDGSSGMKEVVAWIQEVDDLFTNFYVPPEKQAKLVSISFRGYASLWWEQIQNQRIHQGKRPILSWARMKRRIEESFPLGCSYNMQSEEYHSRKPNFKRISDEENCEVEIKLETIEFSAQVIEEINLELIETKIPEKDVQVKQRVLLIIVKTLITLSILSKFQVAPRVSLKLN</sequence>
<dbReference type="OrthoDB" id="1934635at2759"/>
<name>A0A2P5FBM7_TREOI</name>
<dbReference type="AlphaFoldDB" id="A0A2P5FBM7"/>
<reference evidence="2" key="1">
    <citation type="submission" date="2016-06" db="EMBL/GenBank/DDBJ databases">
        <title>Parallel loss of symbiosis genes in relatives of nitrogen-fixing non-legume Parasponia.</title>
        <authorList>
            <person name="Van Velzen R."/>
            <person name="Holmer R."/>
            <person name="Bu F."/>
            <person name="Rutten L."/>
            <person name="Van Zeijl A."/>
            <person name="Liu W."/>
            <person name="Santuari L."/>
            <person name="Cao Q."/>
            <person name="Sharma T."/>
            <person name="Shen D."/>
            <person name="Roswanjaya Y."/>
            <person name="Wardhani T."/>
            <person name="Kalhor M.S."/>
            <person name="Jansen J."/>
            <person name="Van den Hoogen J."/>
            <person name="Gungor B."/>
            <person name="Hartog M."/>
            <person name="Hontelez J."/>
            <person name="Verver J."/>
            <person name="Yang W.-C."/>
            <person name="Schijlen E."/>
            <person name="Repin R."/>
            <person name="Schilthuizen M."/>
            <person name="Schranz E."/>
            <person name="Heidstra R."/>
            <person name="Miyata K."/>
            <person name="Fedorova E."/>
            <person name="Kohlen W."/>
            <person name="Bisseling T."/>
            <person name="Smit S."/>
            <person name="Geurts R."/>
        </authorList>
    </citation>
    <scope>NUCLEOTIDE SEQUENCE [LARGE SCALE GENOMIC DNA]</scope>
    <source>
        <strain evidence="2">cv. RG33-2</strain>
    </source>
</reference>
<dbReference type="EMBL" id="JXTC01000046">
    <property type="protein sequence ID" value="PON95199.1"/>
    <property type="molecule type" value="Genomic_DNA"/>
</dbReference>
<organism evidence="1 2">
    <name type="scientific">Trema orientale</name>
    <name type="common">Charcoal tree</name>
    <name type="synonym">Celtis orientalis</name>
    <dbReference type="NCBI Taxonomy" id="63057"/>
    <lineage>
        <taxon>Eukaryota</taxon>
        <taxon>Viridiplantae</taxon>
        <taxon>Streptophyta</taxon>
        <taxon>Embryophyta</taxon>
        <taxon>Tracheophyta</taxon>
        <taxon>Spermatophyta</taxon>
        <taxon>Magnoliopsida</taxon>
        <taxon>eudicotyledons</taxon>
        <taxon>Gunneridae</taxon>
        <taxon>Pentapetalae</taxon>
        <taxon>rosids</taxon>
        <taxon>fabids</taxon>
        <taxon>Rosales</taxon>
        <taxon>Cannabaceae</taxon>
        <taxon>Trema</taxon>
    </lineage>
</organism>
<evidence type="ECO:0008006" key="3">
    <source>
        <dbReference type="Google" id="ProtNLM"/>
    </source>
</evidence>
<protein>
    <recommendedName>
        <fullName evidence="3">Retrotransposon gag domain-containing protein</fullName>
    </recommendedName>
</protein>
<accession>A0A2P5FBM7</accession>
<proteinExistence type="predicted"/>
<comment type="caution">
    <text evidence="1">The sequence shown here is derived from an EMBL/GenBank/DDBJ whole genome shotgun (WGS) entry which is preliminary data.</text>
</comment>
<keyword evidence="2" id="KW-1185">Reference proteome</keyword>
<dbReference type="Proteomes" id="UP000237000">
    <property type="component" value="Unassembled WGS sequence"/>
</dbReference>